<feature type="compositionally biased region" description="Basic and acidic residues" evidence="4">
    <location>
        <begin position="403"/>
        <end position="419"/>
    </location>
</feature>
<gene>
    <name evidence="6" type="ORF">LIER_31268</name>
</gene>
<feature type="region of interest" description="Disordered" evidence="4">
    <location>
        <begin position="182"/>
        <end position="284"/>
    </location>
</feature>
<feature type="domain" description="DEK-C" evidence="5">
    <location>
        <begin position="11"/>
        <end position="71"/>
    </location>
</feature>
<reference evidence="6 7" key="1">
    <citation type="submission" date="2024-01" db="EMBL/GenBank/DDBJ databases">
        <title>The complete chloroplast genome sequence of Lithospermum erythrorhizon: insights into the phylogenetic relationship among Boraginaceae species and the maternal lineages of purple gromwells.</title>
        <authorList>
            <person name="Okada T."/>
            <person name="Watanabe K."/>
        </authorList>
    </citation>
    <scope>NUCLEOTIDE SEQUENCE [LARGE SCALE GENOMIC DNA]</scope>
</reference>
<evidence type="ECO:0000259" key="5">
    <source>
        <dbReference type="PROSITE" id="PS51998"/>
    </source>
</evidence>
<dbReference type="GO" id="GO:0005634">
    <property type="term" value="C:nucleus"/>
    <property type="evidence" value="ECO:0007669"/>
    <property type="project" value="UniProtKB-SubCell"/>
</dbReference>
<dbReference type="EMBL" id="BAABME010011548">
    <property type="protein sequence ID" value="GAA0183943.1"/>
    <property type="molecule type" value="Genomic_DNA"/>
</dbReference>
<dbReference type="SMART" id="SM01082">
    <property type="entry name" value="CHZ"/>
    <property type="match status" value="1"/>
</dbReference>
<feature type="compositionally biased region" description="Basic and acidic residues" evidence="4">
    <location>
        <begin position="209"/>
        <end position="220"/>
    </location>
</feature>
<evidence type="ECO:0000313" key="7">
    <source>
        <dbReference type="Proteomes" id="UP001454036"/>
    </source>
</evidence>
<keyword evidence="2" id="KW-0143">Chaperone</keyword>
<dbReference type="PROSITE" id="PS51998">
    <property type="entry name" value="DEK_C"/>
    <property type="match status" value="2"/>
</dbReference>
<dbReference type="InterPro" id="IPR037647">
    <property type="entry name" value="HIRIP3"/>
</dbReference>
<protein>
    <recommendedName>
        <fullName evidence="5">DEK-C domain-containing protein</fullName>
    </recommendedName>
</protein>
<evidence type="ECO:0000256" key="2">
    <source>
        <dbReference type="ARBA" id="ARBA00023186"/>
    </source>
</evidence>
<organism evidence="6 7">
    <name type="scientific">Lithospermum erythrorhizon</name>
    <name type="common">Purple gromwell</name>
    <name type="synonym">Lithospermum officinale var. erythrorhizon</name>
    <dbReference type="NCBI Taxonomy" id="34254"/>
    <lineage>
        <taxon>Eukaryota</taxon>
        <taxon>Viridiplantae</taxon>
        <taxon>Streptophyta</taxon>
        <taxon>Embryophyta</taxon>
        <taxon>Tracheophyta</taxon>
        <taxon>Spermatophyta</taxon>
        <taxon>Magnoliopsida</taxon>
        <taxon>eudicotyledons</taxon>
        <taxon>Gunneridae</taxon>
        <taxon>Pentapetalae</taxon>
        <taxon>asterids</taxon>
        <taxon>lamiids</taxon>
        <taxon>Boraginales</taxon>
        <taxon>Boraginaceae</taxon>
        <taxon>Boraginoideae</taxon>
        <taxon>Lithospermeae</taxon>
        <taxon>Lithospermum</taxon>
    </lineage>
</organism>
<evidence type="ECO:0000256" key="3">
    <source>
        <dbReference type="ARBA" id="ARBA00023242"/>
    </source>
</evidence>
<feature type="compositionally biased region" description="Basic and acidic residues" evidence="4">
    <location>
        <begin position="228"/>
        <end position="245"/>
    </location>
</feature>
<sequence>MVKEEEEEAAAGMESQIELALASRIQHFKDNADSLTLGTVRRLLEKDIGLEAYALDAHKKFIKALVEKLLEDSNDASVDSGTKPKIDDARKGLSEIATEDDPKMEDSPVMGLMTTKSDSQTSEHKIRKAVWDRASHIRDNSETITMISLRRLLEEDMALPTCSLDPFKSFIRSQIDEILEPSKVSKPTPITKKAKTPSLKNISETKSSSTHDKIKSRNREVGSGGNNDKPHAVNKRKEPQKETKIPNKKQKKPGKSPSDEGADNMDVDSDLHSESSDGKNVKVYPDLSLYAKQVSTPAYGKRVENLKSIIKACGLGIAPSVYKRAKQVSDEEREAFVIKELKGILSREGLSANPTEKEIKEVKRRKDKEKELEGIDLSNIVTSSRRRSTNTYMPPARVPKPKLHVESESDESKSAHKNENDEDERDDVNSSKKKNDQDETNDAESMEKEKMGNDAGNVKGSKQKEEQEEQEVDGSDQEEDEDEDANDDSESEEFTEDEECSD</sequence>
<feature type="compositionally biased region" description="Basic and acidic residues" evidence="4">
    <location>
        <begin position="269"/>
        <end position="280"/>
    </location>
</feature>
<dbReference type="InterPro" id="IPR019098">
    <property type="entry name" value="Histone_chaperone_domain_CHZ"/>
</dbReference>
<feature type="compositionally biased region" description="Basic and acidic residues" evidence="4">
    <location>
        <begin position="427"/>
        <end position="437"/>
    </location>
</feature>
<comment type="caution">
    <text evidence="6">The sequence shown here is derived from an EMBL/GenBank/DDBJ whole genome shotgun (WGS) entry which is preliminary data.</text>
</comment>
<dbReference type="AlphaFoldDB" id="A0AAV3RQI5"/>
<keyword evidence="7" id="KW-1185">Reference proteome</keyword>
<evidence type="ECO:0000313" key="6">
    <source>
        <dbReference type="EMBL" id="GAA0183943.1"/>
    </source>
</evidence>
<dbReference type="Proteomes" id="UP001454036">
    <property type="component" value="Unassembled WGS sequence"/>
</dbReference>
<feature type="domain" description="DEK-C" evidence="5">
    <location>
        <begin position="120"/>
        <end position="180"/>
    </location>
</feature>
<proteinExistence type="predicted"/>
<comment type="subcellular location">
    <subcellularLocation>
        <location evidence="1">Nucleus</location>
    </subcellularLocation>
</comment>
<accession>A0AAV3RQI5</accession>
<dbReference type="Pfam" id="PF09649">
    <property type="entry name" value="CHZ"/>
    <property type="match status" value="1"/>
</dbReference>
<dbReference type="InterPro" id="IPR014876">
    <property type="entry name" value="DEK_C"/>
</dbReference>
<dbReference type="PANTHER" id="PTHR15410:SF2">
    <property type="entry name" value="HIRA-INTERACTING PROTEIN 3"/>
    <property type="match status" value="1"/>
</dbReference>
<dbReference type="PANTHER" id="PTHR15410">
    <property type="entry name" value="HIRA-INTERACTING PROTEIN 3"/>
    <property type="match status" value="1"/>
</dbReference>
<feature type="region of interest" description="Disordered" evidence="4">
    <location>
        <begin position="351"/>
        <end position="502"/>
    </location>
</feature>
<evidence type="ECO:0000256" key="4">
    <source>
        <dbReference type="SAM" id="MobiDB-lite"/>
    </source>
</evidence>
<evidence type="ECO:0000256" key="1">
    <source>
        <dbReference type="ARBA" id="ARBA00004123"/>
    </source>
</evidence>
<feature type="compositionally biased region" description="Acidic residues" evidence="4">
    <location>
        <begin position="466"/>
        <end position="502"/>
    </location>
</feature>
<keyword evidence="3" id="KW-0539">Nucleus</keyword>
<name>A0AAV3RQI5_LITER</name>
<feature type="compositionally biased region" description="Polar residues" evidence="4">
    <location>
        <begin position="198"/>
        <end position="208"/>
    </location>
</feature>